<dbReference type="EMBL" id="LXQA010043661">
    <property type="protein sequence ID" value="MCI00586.1"/>
    <property type="molecule type" value="Genomic_DNA"/>
</dbReference>
<sequence length="39" mass="4436">MADAMDGPLAIRKGWMKLLSQMVSKLPNVLNLESCMRRM</sequence>
<evidence type="ECO:0000313" key="2">
    <source>
        <dbReference type="Proteomes" id="UP000265520"/>
    </source>
</evidence>
<gene>
    <name evidence="1" type="ORF">A2U01_0021606</name>
</gene>
<name>A0A392NNC1_9FABA</name>
<comment type="caution">
    <text evidence="1">The sequence shown here is derived from an EMBL/GenBank/DDBJ whole genome shotgun (WGS) entry which is preliminary data.</text>
</comment>
<dbReference type="AlphaFoldDB" id="A0A392NNC1"/>
<keyword evidence="2" id="KW-1185">Reference proteome</keyword>
<accession>A0A392NNC1</accession>
<protein>
    <submittedName>
        <fullName evidence="1">Small subunit processome component 20-like protein</fullName>
    </submittedName>
</protein>
<organism evidence="1 2">
    <name type="scientific">Trifolium medium</name>
    <dbReference type="NCBI Taxonomy" id="97028"/>
    <lineage>
        <taxon>Eukaryota</taxon>
        <taxon>Viridiplantae</taxon>
        <taxon>Streptophyta</taxon>
        <taxon>Embryophyta</taxon>
        <taxon>Tracheophyta</taxon>
        <taxon>Spermatophyta</taxon>
        <taxon>Magnoliopsida</taxon>
        <taxon>eudicotyledons</taxon>
        <taxon>Gunneridae</taxon>
        <taxon>Pentapetalae</taxon>
        <taxon>rosids</taxon>
        <taxon>fabids</taxon>
        <taxon>Fabales</taxon>
        <taxon>Fabaceae</taxon>
        <taxon>Papilionoideae</taxon>
        <taxon>50 kb inversion clade</taxon>
        <taxon>NPAAA clade</taxon>
        <taxon>Hologalegina</taxon>
        <taxon>IRL clade</taxon>
        <taxon>Trifolieae</taxon>
        <taxon>Trifolium</taxon>
    </lineage>
</organism>
<proteinExistence type="predicted"/>
<feature type="non-terminal residue" evidence="1">
    <location>
        <position position="39"/>
    </location>
</feature>
<reference evidence="1 2" key="1">
    <citation type="journal article" date="2018" name="Front. Plant Sci.">
        <title>Red Clover (Trifolium pratense) and Zigzag Clover (T. medium) - A Picture of Genomic Similarities and Differences.</title>
        <authorList>
            <person name="Dluhosova J."/>
            <person name="Istvanek J."/>
            <person name="Nedelnik J."/>
            <person name="Repkova J."/>
        </authorList>
    </citation>
    <scope>NUCLEOTIDE SEQUENCE [LARGE SCALE GENOMIC DNA]</scope>
    <source>
        <strain evidence="2">cv. 10/8</strain>
        <tissue evidence="1">Leaf</tissue>
    </source>
</reference>
<evidence type="ECO:0000313" key="1">
    <source>
        <dbReference type="EMBL" id="MCI00586.1"/>
    </source>
</evidence>
<dbReference type="Proteomes" id="UP000265520">
    <property type="component" value="Unassembled WGS sequence"/>
</dbReference>